<reference evidence="2 3" key="1">
    <citation type="submission" date="2024-05" db="EMBL/GenBank/DDBJ databases">
        <authorList>
            <person name="Jiang F."/>
        </authorList>
    </citation>
    <scope>NUCLEOTIDE SEQUENCE [LARGE SCALE GENOMIC DNA]</scope>
    <source>
        <strain evidence="2 3">LZ166</strain>
    </source>
</reference>
<organism evidence="2 3">
    <name type="scientific">Aquibium pacificus</name>
    <dbReference type="NCBI Taxonomy" id="3153579"/>
    <lineage>
        <taxon>Bacteria</taxon>
        <taxon>Pseudomonadati</taxon>
        <taxon>Pseudomonadota</taxon>
        <taxon>Alphaproteobacteria</taxon>
        <taxon>Hyphomicrobiales</taxon>
        <taxon>Phyllobacteriaceae</taxon>
        <taxon>Aquibium</taxon>
    </lineage>
</organism>
<feature type="transmembrane region" description="Helical" evidence="1">
    <location>
        <begin position="39"/>
        <end position="57"/>
    </location>
</feature>
<sequence length="320" mass="33130">MTALARIAALPARYGRSVLVAGLVAGVALPDLALAMKGWIAELIACLLFIAAFRVGPRQAFGALADIRASFGLTLLYQVGFPVAAILAFTLLGWSGPLATGLVLMMAASSISGSPNLTILTGNDPAPALRLLVLGTALLPLTVIPVFWLAPDLGDAGAVIGSAARLLVIIGAAAGLAFLIRGFVLKHPSPAAIGVIDGLSAVVMAIVVVGLMSAVGPALRDEPARFFTALAAAFAGNFGLQLLMVFVLRRKVPETIVAPLAIVAGNRNIALFLTALPVSVTDPLLLFIGCYQVPMYLTPILLGRFYRPRPVPVARSDGRP</sequence>
<evidence type="ECO:0000313" key="3">
    <source>
        <dbReference type="Proteomes" id="UP001556692"/>
    </source>
</evidence>
<proteinExistence type="predicted"/>
<dbReference type="RefSeq" id="WP_367955659.1">
    <property type="nucleotide sequence ID" value="NZ_JBDPGJ010000004.1"/>
</dbReference>
<dbReference type="Gene3D" id="1.20.1530.20">
    <property type="match status" value="1"/>
</dbReference>
<name>A0ABV3SLZ2_9HYPH</name>
<accession>A0ABV3SLZ2</accession>
<dbReference type="EMBL" id="JBDPGJ010000004">
    <property type="protein sequence ID" value="MEX0407792.1"/>
    <property type="molecule type" value="Genomic_DNA"/>
</dbReference>
<evidence type="ECO:0000256" key="1">
    <source>
        <dbReference type="SAM" id="Phobius"/>
    </source>
</evidence>
<feature type="transmembrane region" description="Helical" evidence="1">
    <location>
        <begin position="14"/>
        <end position="33"/>
    </location>
</feature>
<keyword evidence="1" id="KW-0812">Transmembrane</keyword>
<keyword evidence="3" id="KW-1185">Reference proteome</keyword>
<feature type="transmembrane region" description="Helical" evidence="1">
    <location>
        <begin position="98"/>
        <end position="119"/>
    </location>
</feature>
<evidence type="ECO:0000313" key="2">
    <source>
        <dbReference type="EMBL" id="MEX0407792.1"/>
    </source>
</evidence>
<keyword evidence="1" id="KW-1133">Transmembrane helix</keyword>
<feature type="transmembrane region" description="Helical" evidence="1">
    <location>
        <begin position="131"/>
        <end position="150"/>
    </location>
</feature>
<keyword evidence="1" id="KW-0472">Membrane</keyword>
<dbReference type="InterPro" id="IPR038770">
    <property type="entry name" value="Na+/solute_symporter_sf"/>
</dbReference>
<protein>
    <recommendedName>
        <fullName evidence="4">Na+-dependent transporter</fullName>
    </recommendedName>
</protein>
<evidence type="ECO:0008006" key="4">
    <source>
        <dbReference type="Google" id="ProtNLM"/>
    </source>
</evidence>
<comment type="caution">
    <text evidence="2">The sequence shown here is derived from an EMBL/GenBank/DDBJ whole genome shotgun (WGS) entry which is preliminary data.</text>
</comment>
<feature type="transmembrane region" description="Helical" evidence="1">
    <location>
        <begin position="226"/>
        <end position="248"/>
    </location>
</feature>
<feature type="transmembrane region" description="Helical" evidence="1">
    <location>
        <begin position="69"/>
        <end position="92"/>
    </location>
</feature>
<gene>
    <name evidence="2" type="ORF">ABGN05_19200</name>
</gene>
<feature type="transmembrane region" description="Helical" evidence="1">
    <location>
        <begin position="156"/>
        <end position="180"/>
    </location>
</feature>
<feature type="transmembrane region" description="Helical" evidence="1">
    <location>
        <begin position="192"/>
        <end position="214"/>
    </location>
</feature>
<dbReference type="Proteomes" id="UP001556692">
    <property type="component" value="Unassembled WGS sequence"/>
</dbReference>